<dbReference type="PANTHER" id="PTHR44196">
    <property type="entry name" value="DEHYDROGENASE/REDUCTASE SDR FAMILY MEMBER 7B"/>
    <property type="match status" value="1"/>
</dbReference>
<feature type="domain" description="Ketoreductase" evidence="4">
    <location>
        <begin position="9"/>
        <end position="188"/>
    </location>
</feature>
<dbReference type="EC" id="1.-.-.-" evidence="5"/>
<evidence type="ECO:0000259" key="4">
    <source>
        <dbReference type="SMART" id="SM00822"/>
    </source>
</evidence>
<dbReference type="GO" id="GO:0016491">
    <property type="term" value="F:oxidoreductase activity"/>
    <property type="evidence" value="ECO:0007669"/>
    <property type="project" value="UniProtKB-KW"/>
</dbReference>
<evidence type="ECO:0000256" key="3">
    <source>
        <dbReference type="RuleBase" id="RU000363"/>
    </source>
</evidence>
<dbReference type="InterPro" id="IPR036291">
    <property type="entry name" value="NAD(P)-bd_dom_sf"/>
</dbReference>
<keyword evidence="6" id="KW-1185">Reference proteome</keyword>
<dbReference type="PRINTS" id="PR00080">
    <property type="entry name" value="SDRFAMILY"/>
</dbReference>
<sequence>MSTIALSDRVVIVTGAASGIGEATARLLHAAGAVPVLADRDNERLSRLSDDLDGALAVEADITEDTAVDALIAATLARHGRIDGLVNNAGISLHERVDQVDLDDLMLALRINVIGTLRMTQAVLPVMRAAGFGRIVNVSSGTTRMVPLGAGPYAATKSAVNMLSAVARKELEDDGIAVSIVLPSITATQFGGARYKVGEESWPGLITQSAEYPARAIIRALRTGEEAIDVPHGAERADAFDLPDE</sequence>
<dbReference type="Proteomes" id="UP001183176">
    <property type="component" value="Unassembled WGS sequence"/>
</dbReference>
<dbReference type="EMBL" id="JAVREH010000043">
    <property type="protein sequence ID" value="MDT0263562.1"/>
    <property type="molecule type" value="Genomic_DNA"/>
</dbReference>
<dbReference type="Gene3D" id="3.40.50.720">
    <property type="entry name" value="NAD(P)-binding Rossmann-like Domain"/>
    <property type="match status" value="1"/>
</dbReference>
<dbReference type="SUPFAM" id="SSF51735">
    <property type="entry name" value="NAD(P)-binding Rossmann-fold domains"/>
    <property type="match status" value="1"/>
</dbReference>
<evidence type="ECO:0000256" key="2">
    <source>
        <dbReference type="ARBA" id="ARBA00023002"/>
    </source>
</evidence>
<dbReference type="InterPro" id="IPR002347">
    <property type="entry name" value="SDR_fam"/>
</dbReference>
<accession>A0ABU2JEZ4</accession>
<gene>
    <name evidence="5" type="ORF">RM423_19460</name>
</gene>
<dbReference type="RefSeq" id="WP_311424708.1">
    <property type="nucleotide sequence ID" value="NZ_JAVREH010000043.1"/>
</dbReference>
<dbReference type="InterPro" id="IPR057326">
    <property type="entry name" value="KR_dom"/>
</dbReference>
<name>A0ABU2JEZ4_9ACTN</name>
<evidence type="ECO:0000256" key="1">
    <source>
        <dbReference type="ARBA" id="ARBA00006484"/>
    </source>
</evidence>
<dbReference type="PROSITE" id="PS00061">
    <property type="entry name" value="ADH_SHORT"/>
    <property type="match status" value="1"/>
</dbReference>
<reference evidence="6" key="1">
    <citation type="submission" date="2023-07" db="EMBL/GenBank/DDBJ databases">
        <title>30 novel species of actinomycetes from the DSMZ collection.</title>
        <authorList>
            <person name="Nouioui I."/>
        </authorList>
    </citation>
    <scope>NUCLEOTIDE SEQUENCE [LARGE SCALE GENOMIC DNA]</scope>
    <source>
        <strain evidence="6">DSM 44399</strain>
    </source>
</reference>
<keyword evidence="2 5" id="KW-0560">Oxidoreductase</keyword>
<dbReference type="CDD" id="cd05233">
    <property type="entry name" value="SDR_c"/>
    <property type="match status" value="1"/>
</dbReference>
<dbReference type="SMART" id="SM00822">
    <property type="entry name" value="PKS_KR"/>
    <property type="match status" value="1"/>
</dbReference>
<protein>
    <submittedName>
        <fullName evidence="5">SDR family oxidoreductase</fullName>
        <ecNumber evidence="5">1.-.-.-</ecNumber>
    </submittedName>
</protein>
<comment type="similarity">
    <text evidence="1 3">Belongs to the short-chain dehydrogenases/reductases (SDR) family.</text>
</comment>
<proteinExistence type="inferred from homology"/>
<dbReference type="PANTHER" id="PTHR44196:SF1">
    <property type="entry name" value="DEHYDROGENASE_REDUCTASE SDR FAMILY MEMBER 7B"/>
    <property type="match status" value="1"/>
</dbReference>
<evidence type="ECO:0000313" key="5">
    <source>
        <dbReference type="EMBL" id="MDT0263562.1"/>
    </source>
</evidence>
<evidence type="ECO:0000313" key="6">
    <source>
        <dbReference type="Proteomes" id="UP001183176"/>
    </source>
</evidence>
<comment type="caution">
    <text evidence="5">The sequence shown here is derived from an EMBL/GenBank/DDBJ whole genome shotgun (WGS) entry which is preliminary data.</text>
</comment>
<organism evidence="5 6">
    <name type="scientific">Jatrophihabitans lederbergiae</name>
    <dbReference type="NCBI Taxonomy" id="3075547"/>
    <lineage>
        <taxon>Bacteria</taxon>
        <taxon>Bacillati</taxon>
        <taxon>Actinomycetota</taxon>
        <taxon>Actinomycetes</taxon>
        <taxon>Jatrophihabitantales</taxon>
        <taxon>Jatrophihabitantaceae</taxon>
        <taxon>Jatrophihabitans</taxon>
    </lineage>
</organism>
<dbReference type="InterPro" id="IPR020904">
    <property type="entry name" value="Sc_DH/Rdtase_CS"/>
</dbReference>
<dbReference type="Pfam" id="PF00106">
    <property type="entry name" value="adh_short"/>
    <property type="match status" value="1"/>
</dbReference>
<dbReference type="PRINTS" id="PR00081">
    <property type="entry name" value="GDHRDH"/>
</dbReference>